<evidence type="ECO:0000313" key="5">
    <source>
        <dbReference type="Proteomes" id="UP000179072"/>
    </source>
</evidence>
<reference evidence="4 5" key="1">
    <citation type="journal article" date="2016" name="Nat. Commun.">
        <title>Thousands of microbial genomes shed light on interconnected biogeochemical processes in an aquifer system.</title>
        <authorList>
            <person name="Anantharaman K."/>
            <person name="Brown C.T."/>
            <person name="Hug L.A."/>
            <person name="Sharon I."/>
            <person name="Castelle C.J."/>
            <person name="Probst A.J."/>
            <person name="Thomas B.C."/>
            <person name="Singh A."/>
            <person name="Wilkins M.J."/>
            <person name="Karaoz U."/>
            <person name="Brodie E.L."/>
            <person name="Williams K.H."/>
            <person name="Hubbard S.S."/>
            <person name="Banfield J.F."/>
        </authorList>
    </citation>
    <scope>NUCLEOTIDE SEQUENCE [LARGE SCALE GENOMIC DNA]</scope>
</reference>
<feature type="transmembrane region" description="Helical" evidence="3">
    <location>
        <begin position="1291"/>
        <end position="1310"/>
    </location>
</feature>
<proteinExistence type="predicted"/>
<feature type="coiled-coil region" evidence="1">
    <location>
        <begin position="88"/>
        <end position="152"/>
    </location>
</feature>
<feature type="region of interest" description="Disordered" evidence="2">
    <location>
        <begin position="982"/>
        <end position="1002"/>
    </location>
</feature>
<dbReference type="Proteomes" id="UP000179072">
    <property type="component" value="Unassembled WGS sequence"/>
</dbReference>
<keyword evidence="3" id="KW-0812">Transmembrane</keyword>
<comment type="caution">
    <text evidence="4">The sequence shown here is derived from an EMBL/GenBank/DDBJ whole genome shotgun (WGS) entry which is preliminary data.</text>
</comment>
<evidence type="ECO:0000313" key="4">
    <source>
        <dbReference type="EMBL" id="OGK45150.1"/>
    </source>
</evidence>
<evidence type="ECO:0000256" key="1">
    <source>
        <dbReference type="SAM" id="Coils"/>
    </source>
</evidence>
<gene>
    <name evidence="4" type="ORF">A2957_03425</name>
</gene>
<accession>A0A1F7IP58</accession>
<sequence length="1318" mass="153061">MGKDESKAHDMEDILRGIYELYDMHVLDSDLGKKILKKLYATIEEKGFKGEISQELVERVEIATGLRDLPADSGSNPERLRGEKTKAMIALERQLQRLHIEILDTENNLELTEEERESIEQEVETNDRLAPEEKRQLKAELIERRLEQLQSELLINNLPDPSDPNFEAEYAALLERISALVRSRNLSQERAQQLRTQLRDYFRGIDALDVESDKTFGKESLVQQALQSRIEPNEKQIALLRAMSNTEALGIYFYEKTELEGKTMQKAWDEFTAEVKDLVEEIFSSSLDSNPLELFERGWDPIHEGRFYKSLVKKLKDLGEEVSGYHGSDQRILRLKNAQIQMPTRVMLPSSELVERQSKRRFAGEDEPDITIGGKEEYSHLAFVNLSFGEAISSHLQKKIIDLKEVTEYFHNSEVISQLGLGWEQISKFAEKLSTSELTDLFTEDPEIALAYQLYIKSLHDWLAQRNRHVVNSFGEIDDATKLDQIQKMAFLQLCAIKGIDPSEINRSDDVNLIKEFRKIKRKIRMASGIAKGGTAEFWDAMLTSRMLVTYEQKEDEGRTEYSTAAPYTGGRHVGYEKMIASLDLDMLLERFGVPSHWPDFRYVFIPRDLAHAEDAWSDKWDHNDVYKWRPKLENARYMGRSDEVADFDDKYVILGDNLKTRCLDLMRRGGWRYRQYRVDIVRENGVINYEKTMQRMHRLGSYAVMRFINDHLGTRQLNGETKIDKPELAKSIVDQLALQSPYQQADLRYYGLLGTKDLQGHNINSFDDFVRAYKYALDREKEIEEFFKHKKRFSSSQQKERDTIGEYKSVMKRIMFEVEIFDRFDDIMPSHIVATQRRRYTPDSERTIFEELNQFLKWQLREGFNDSYIEGQIYPLFLSAVQVVERVRWEEAKTKWDDAGGTRNHLNYRLGIEDFTRADMRKKLESHFTFYKNTSPVIVDRQTGQRWSLSELSFEEYEGMLHGFFKQLRGGYDETYVRANDQDEKNQDQAGHELRRRRNTNYGISKRRYTRNYGGQEETLAQRFATMLETNVGELYHDIGGSDFDYSKFLIEQGGIRAHARMMGETNTVATGLNPALVELVNEHIAAFALEDISSPEKLVGAVKKHFGDPLKKAQLSIRDMDQDQADMYCITWMAFLERMLAKDRVFRTKFLGDFAEKLFRDFTGGQPTLIGDHFVALFERKVNQLDSDDWRTMYLTLSNELHLNMTEWRPHGSYQTDGQKRIKQVVEATPGLSPLVKAIAHAPIVGRYLQSMAAPIMKARPEFKRNKVFAGLIEPTTGLDGKTRFFETFLPIITVAVILAVIAMIWAAREKENEKK</sequence>
<keyword evidence="3" id="KW-1133">Transmembrane helix</keyword>
<name>A0A1F7IP58_9BACT</name>
<feature type="compositionally biased region" description="Basic and acidic residues" evidence="2">
    <location>
        <begin position="982"/>
        <end position="994"/>
    </location>
</feature>
<keyword evidence="1" id="KW-0175">Coiled coil</keyword>
<protein>
    <submittedName>
        <fullName evidence="4">Uncharacterized protein</fullName>
    </submittedName>
</protein>
<dbReference type="EMBL" id="MGAK01000006">
    <property type="protein sequence ID" value="OGK45150.1"/>
    <property type="molecule type" value="Genomic_DNA"/>
</dbReference>
<evidence type="ECO:0000256" key="2">
    <source>
        <dbReference type="SAM" id="MobiDB-lite"/>
    </source>
</evidence>
<organism evidence="4 5">
    <name type="scientific">Candidatus Roizmanbacteria bacterium RIFCSPLOWO2_01_FULL_38_11</name>
    <dbReference type="NCBI Taxonomy" id="1802060"/>
    <lineage>
        <taxon>Bacteria</taxon>
        <taxon>Candidatus Roizmaniibacteriota</taxon>
    </lineage>
</organism>
<evidence type="ECO:0000256" key="3">
    <source>
        <dbReference type="SAM" id="Phobius"/>
    </source>
</evidence>
<keyword evidence="3" id="KW-0472">Membrane</keyword>